<dbReference type="Proteomes" id="UP000239156">
    <property type="component" value="Unassembled WGS sequence"/>
</dbReference>
<feature type="region of interest" description="Disordered" evidence="1">
    <location>
        <begin position="126"/>
        <end position="161"/>
    </location>
</feature>
<name>A0A2S4ULM9_9BASI</name>
<sequence length="289" mass="32711">MAHATAMTDGSSNPSGKYQAKNLIYLRISKRCVLMTKILIDPPHLQWFEENSKVILSKLIEILKPRILSKLHDENNSTNKKSKLDIYRGSSFQFGYYFRNLTYQHSILLKSREIIHPVQTERATSDKTVAHLNRDDDDADFNADDDDTQSNEEDIKPDLPSCPLKVHYEPFSIFGKSLVVIIEPYPLPGSTHTENTSPSTVADKGKSTHPRPQKPPSDKPLFIPDDDEEVLEDITFDFDQPHPSQPTLLSQLIKDPTSDRQLDHKSQPQSLRLDDFLVPGLPPQDPSGS</sequence>
<feature type="region of interest" description="Disordered" evidence="1">
    <location>
        <begin position="187"/>
        <end position="223"/>
    </location>
</feature>
<evidence type="ECO:0000313" key="3">
    <source>
        <dbReference type="Proteomes" id="UP000239156"/>
    </source>
</evidence>
<feature type="region of interest" description="Disordered" evidence="1">
    <location>
        <begin position="256"/>
        <end position="289"/>
    </location>
</feature>
<accession>A0A2S4ULM9</accession>
<feature type="compositionally biased region" description="Polar residues" evidence="1">
    <location>
        <begin position="190"/>
        <end position="200"/>
    </location>
</feature>
<gene>
    <name evidence="2" type="ORF">PSTT_14622</name>
</gene>
<proteinExistence type="predicted"/>
<comment type="caution">
    <text evidence="2">The sequence shown here is derived from an EMBL/GenBank/DDBJ whole genome shotgun (WGS) entry which is preliminary data.</text>
</comment>
<feature type="compositionally biased region" description="Basic and acidic residues" evidence="1">
    <location>
        <begin position="256"/>
        <end position="266"/>
    </location>
</feature>
<evidence type="ECO:0000256" key="1">
    <source>
        <dbReference type="SAM" id="MobiDB-lite"/>
    </source>
</evidence>
<reference evidence="2" key="1">
    <citation type="submission" date="2017-12" db="EMBL/GenBank/DDBJ databases">
        <title>Gene loss provides genomic basis for host adaptation in cereal stripe rust fungi.</title>
        <authorList>
            <person name="Xia C."/>
        </authorList>
    </citation>
    <scope>NUCLEOTIDE SEQUENCE [LARGE SCALE GENOMIC DNA]</scope>
    <source>
        <strain evidence="2">93-210</strain>
    </source>
</reference>
<evidence type="ECO:0000313" key="2">
    <source>
        <dbReference type="EMBL" id="POV98121.1"/>
    </source>
</evidence>
<dbReference type="AlphaFoldDB" id="A0A2S4ULM9"/>
<organism evidence="2 3">
    <name type="scientific">Puccinia striiformis</name>
    <dbReference type="NCBI Taxonomy" id="27350"/>
    <lineage>
        <taxon>Eukaryota</taxon>
        <taxon>Fungi</taxon>
        <taxon>Dikarya</taxon>
        <taxon>Basidiomycota</taxon>
        <taxon>Pucciniomycotina</taxon>
        <taxon>Pucciniomycetes</taxon>
        <taxon>Pucciniales</taxon>
        <taxon>Pucciniaceae</taxon>
        <taxon>Puccinia</taxon>
    </lineage>
</organism>
<dbReference type="PANTHER" id="PTHR40635:SF1">
    <property type="match status" value="1"/>
</dbReference>
<protein>
    <submittedName>
        <fullName evidence="2">Uncharacterized protein</fullName>
    </submittedName>
</protein>
<dbReference type="PANTHER" id="PTHR40635">
    <property type="match status" value="1"/>
</dbReference>
<feature type="compositionally biased region" description="Pro residues" evidence="1">
    <location>
        <begin position="280"/>
        <end position="289"/>
    </location>
</feature>
<feature type="compositionally biased region" description="Acidic residues" evidence="1">
    <location>
        <begin position="135"/>
        <end position="152"/>
    </location>
</feature>
<keyword evidence="3" id="KW-1185">Reference proteome</keyword>
<dbReference type="VEuPathDB" id="FungiDB:PSTT_14622"/>
<dbReference type="EMBL" id="PKSL01000236">
    <property type="protein sequence ID" value="POV98121.1"/>
    <property type="molecule type" value="Genomic_DNA"/>
</dbReference>